<evidence type="ECO:0000256" key="8">
    <source>
        <dbReference type="ARBA" id="ARBA00022857"/>
    </source>
</evidence>
<keyword evidence="3 13" id="KW-0479">Metal-binding</keyword>
<keyword evidence="17" id="KW-1185">Reference proteome</keyword>
<dbReference type="EC" id="2.7.8.7" evidence="13"/>
<dbReference type="GO" id="GO:0006633">
    <property type="term" value="P:fatty acid biosynthetic process"/>
    <property type="evidence" value="ECO:0007669"/>
    <property type="project" value="UniProtKB-UniRule"/>
</dbReference>
<gene>
    <name evidence="13" type="primary">acpS</name>
    <name evidence="14" type="synonym">nnrD</name>
    <name evidence="16" type="ORF">SAMN04487885_10427</name>
</gene>
<keyword evidence="11 13" id="KW-0275">Fatty acid biosynthesis</keyword>
<dbReference type="eggNOG" id="COG0063">
    <property type="taxonomic scope" value="Bacteria"/>
</dbReference>
<keyword evidence="2 13" id="KW-0808">Transferase</keyword>
<dbReference type="GO" id="GO:0008897">
    <property type="term" value="F:holo-[acyl-carrier-protein] synthase activity"/>
    <property type="evidence" value="ECO:0007669"/>
    <property type="project" value="UniProtKB-UniRule"/>
</dbReference>
<evidence type="ECO:0000256" key="1">
    <source>
        <dbReference type="ARBA" id="ARBA00022516"/>
    </source>
</evidence>
<dbReference type="Gene3D" id="3.40.1190.20">
    <property type="match status" value="1"/>
</dbReference>
<feature type="binding site" evidence="14">
    <location>
        <begin position="344"/>
        <end position="348"/>
    </location>
    <ligand>
        <name>AMP</name>
        <dbReference type="ChEBI" id="CHEBI:456215"/>
    </ligand>
</feature>
<evidence type="ECO:0000256" key="4">
    <source>
        <dbReference type="ARBA" id="ARBA00022741"/>
    </source>
</evidence>
<evidence type="ECO:0000259" key="15">
    <source>
        <dbReference type="PROSITE" id="PS51383"/>
    </source>
</evidence>
<dbReference type="GO" id="GO:0052856">
    <property type="term" value="F:NAD(P)HX epimerase activity"/>
    <property type="evidence" value="ECO:0007669"/>
    <property type="project" value="TreeGrafter"/>
</dbReference>
<dbReference type="SUPFAM" id="SSF53613">
    <property type="entry name" value="Ribokinase-like"/>
    <property type="match status" value="1"/>
</dbReference>
<dbReference type="Gene3D" id="3.90.470.20">
    <property type="entry name" value="4'-phosphopantetheinyl transferase domain"/>
    <property type="match status" value="1"/>
</dbReference>
<dbReference type="PANTHER" id="PTHR12592">
    <property type="entry name" value="ATP-DEPENDENT (S)-NAD(P)H-HYDRATE DEHYDRATASE FAMILY MEMBER"/>
    <property type="match status" value="1"/>
</dbReference>
<comment type="cofactor">
    <cofactor evidence="13">
        <name>Mg(2+)</name>
        <dbReference type="ChEBI" id="CHEBI:18420"/>
    </cofactor>
</comment>
<dbReference type="RefSeq" id="WP_074844589.1">
    <property type="nucleotide sequence ID" value="NZ_CABMJC010000010.1"/>
</dbReference>
<keyword evidence="4 14" id="KW-0547">Nucleotide-binding</keyword>
<comment type="function">
    <text evidence="14">Catalyzes the dehydration of the S-form of NAD(P)HX at the expense of ADP, which is converted to AMP. Together with NAD(P)HX epimerase, which catalyzes the epimerization of the S- and R-forms, the enzyme allows the repair of both epimers of NAD(P)HX, a damaged form of NAD(P)H that is a result of enzymatic or heat-dependent hydration.</text>
</comment>
<comment type="subcellular location">
    <subcellularLocation>
        <location evidence="13">Cytoplasm</location>
    </subcellularLocation>
</comment>
<organism evidence="16 17">
    <name type="scientific">Clostridium cadaveris</name>
    <dbReference type="NCBI Taxonomy" id="1529"/>
    <lineage>
        <taxon>Bacteria</taxon>
        <taxon>Bacillati</taxon>
        <taxon>Bacillota</taxon>
        <taxon>Clostridia</taxon>
        <taxon>Eubacteriales</taxon>
        <taxon>Clostridiaceae</taxon>
        <taxon>Clostridium</taxon>
    </lineage>
</organism>
<feature type="binding site" evidence="14">
    <location>
        <position position="372"/>
    </location>
    <ligand>
        <name>AMP</name>
        <dbReference type="ChEBI" id="CHEBI:456215"/>
    </ligand>
</feature>
<dbReference type="PROSITE" id="PS51383">
    <property type="entry name" value="YJEF_C_3"/>
    <property type="match status" value="1"/>
</dbReference>
<keyword evidence="9 14" id="KW-0520">NAD</keyword>
<keyword evidence="13" id="KW-0963">Cytoplasm</keyword>
<dbReference type="eggNOG" id="COG0736">
    <property type="taxonomic scope" value="Bacteria"/>
</dbReference>
<dbReference type="InterPro" id="IPR000631">
    <property type="entry name" value="CARKD"/>
</dbReference>
<dbReference type="SUPFAM" id="SSF56214">
    <property type="entry name" value="4'-phosphopantetheinyl transferase"/>
    <property type="match status" value="1"/>
</dbReference>
<keyword evidence="1 13" id="KW-0444">Lipid biosynthesis</keyword>
<evidence type="ECO:0000256" key="11">
    <source>
        <dbReference type="ARBA" id="ARBA00023160"/>
    </source>
</evidence>
<evidence type="ECO:0000256" key="2">
    <source>
        <dbReference type="ARBA" id="ARBA00022679"/>
    </source>
</evidence>
<feature type="binding site" evidence="14">
    <location>
        <position position="307"/>
    </location>
    <ligand>
        <name>(6S)-NADPHX</name>
        <dbReference type="ChEBI" id="CHEBI:64076"/>
    </ligand>
</feature>
<proteinExistence type="inferred from homology"/>
<dbReference type="InterPro" id="IPR008278">
    <property type="entry name" value="4-PPantetheinyl_Trfase_dom"/>
</dbReference>
<dbReference type="EC" id="4.2.1.136" evidence="14"/>
<dbReference type="HAMAP" id="MF_00101">
    <property type="entry name" value="AcpS"/>
    <property type="match status" value="1"/>
</dbReference>
<dbReference type="GO" id="GO:0052855">
    <property type="term" value="F:ADP-dependent NAD(P)H-hydrate dehydratase activity"/>
    <property type="evidence" value="ECO:0007669"/>
    <property type="project" value="UniProtKB-UniRule"/>
</dbReference>
<feature type="binding site" evidence="14">
    <location>
        <position position="195"/>
    </location>
    <ligand>
        <name>(6S)-NADPHX</name>
        <dbReference type="ChEBI" id="CHEBI:64076"/>
    </ligand>
</feature>
<dbReference type="HAMAP" id="MF_01965">
    <property type="entry name" value="NADHX_dehydratase"/>
    <property type="match status" value="1"/>
</dbReference>
<dbReference type="PANTHER" id="PTHR12592:SF0">
    <property type="entry name" value="ATP-DEPENDENT (S)-NAD(P)H-HYDRATE DEHYDRATASE"/>
    <property type="match status" value="1"/>
</dbReference>
<feature type="binding site" evidence="14">
    <location>
        <position position="256"/>
    </location>
    <ligand>
        <name>(6S)-NADPHX</name>
        <dbReference type="ChEBI" id="CHEBI:64076"/>
    </ligand>
</feature>
<dbReference type="Pfam" id="PF01648">
    <property type="entry name" value="ACPS"/>
    <property type="match status" value="1"/>
</dbReference>
<evidence type="ECO:0000256" key="12">
    <source>
        <dbReference type="ARBA" id="ARBA00023239"/>
    </source>
</evidence>
<evidence type="ECO:0000256" key="5">
    <source>
        <dbReference type="ARBA" id="ARBA00022832"/>
    </source>
</evidence>
<dbReference type="InterPro" id="IPR004568">
    <property type="entry name" value="Ppantetheine-prot_Trfase_dom"/>
</dbReference>
<dbReference type="PROSITE" id="PS01050">
    <property type="entry name" value="YJEF_C_2"/>
    <property type="match status" value="1"/>
</dbReference>
<comment type="similarity">
    <text evidence="14">Belongs to the NnrD/CARKD family.</text>
</comment>
<dbReference type="GO" id="GO:0046496">
    <property type="term" value="P:nicotinamide nucleotide metabolic process"/>
    <property type="evidence" value="ECO:0007669"/>
    <property type="project" value="UniProtKB-UniRule"/>
</dbReference>
<evidence type="ECO:0000256" key="14">
    <source>
        <dbReference type="HAMAP-Rule" id="MF_01965"/>
    </source>
</evidence>
<dbReference type="NCBIfam" id="TIGR00516">
    <property type="entry name" value="acpS"/>
    <property type="match status" value="1"/>
</dbReference>
<evidence type="ECO:0000256" key="9">
    <source>
        <dbReference type="ARBA" id="ARBA00023027"/>
    </source>
</evidence>
<feature type="binding site" evidence="13">
    <location>
        <position position="8"/>
    </location>
    <ligand>
        <name>Mg(2+)</name>
        <dbReference type="ChEBI" id="CHEBI:18420"/>
    </ligand>
</feature>
<dbReference type="GO" id="GO:0005737">
    <property type="term" value="C:cytoplasm"/>
    <property type="evidence" value="ECO:0007669"/>
    <property type="project" value="UniProtKB-SubCell"/>
</dbReference>
<dbReference type="InterPro" id="IPR029056">
    <property type="entry name" value="Ribokinase-like"/>
</dbReference>
<keyword evidence="5 13" id="KW-0276">Fatty acid metabolism</keyword>
<protein>
    <recommendedName>
        <fullName evidence="13 14">Multifunctional fusion protein</fullName>
    </recommendedName>
    <domain>
        <recommendedName>
            <fullName evidence="13">Holo-[acyl-carrier-protein] synthase</fullName>
            <shortName evidence="13">Holo-ACP synthase</shortName>
            <ecNumber evidence="13">2.7.8.7</ecNumber>
        </recommendedName>
        <alternativeName>
            <fullName evidence="13">4'-phosphopantetheinyl transferase AcpS</fullName>
        </alternativeName>
    </domain>
    <domain>
        <recommendedName>
            <fullName evidence="14">ADP-dependent (S)-NAD(P)H-hydrate dehydratase</fullName>
            <ecNumber evidence="14">4.2.1.136</ecNumber>
        </recommendedName>
        <alternativeName>
            <fullName evidence="14">ADP-dependent NAD(P)HX dehydratase</fullName>
        </alternativeName>
    </domain>
</protein>
<dbReference type="InterPro" id="IPR037143">
    <property type="entry name" value="4-PPantetheinyl_Trfase_dom_sf"/>
</dbReference>
<comment type="catalytic activity">
    <reaction evidence="14">
        <text>(6S)-NADHX + ADP = AMP + phosphate + NADH + H(+)</text>
        <dbReference type="Rhea" id="RHEA:32223"/>
        <dbReference type="ChEBI" id="CHEBI:15378"/>
        <dbReference type="ChEBI" id="CHEBI:43474"/>
        <dbReference type="ChEBI" id="CHEBI:57945"/>
        <dbReference type="ChEBI" id="CHEBI:64074"/>
        <dbReference type="ChEBI" id="CHEBI:456215"/>
        <dbReference type="ChEBI" id="CHEBI:456216"/>
        <dbReference type="EC" id="4.2.1.136"/>
    </reaction>
</comment>
<keyword evidence="10 13" id="KW-0443">Lipid metabolism</keyword>
<keyword evidence="6 14" id="KW-0067">ATP-binding</keyword>
<comment type="subunit">
    <text evidence="14">Homotetramer.</text>
</comment>
<dbReference type="GO" id="GO:0110051">
    <property type="term" value="P:metabolite repair"/>
    <property type="evidence" value="ECO:0007669"/>
    <property type="project" value="TreeGrafter"/>
</dbReference>
<evidence type="ECO:0000313" key="16">
    <source>
        <dbReference type="EMBL" id="SFF60595.1"/>
    </source>
</evidence>
<dbReference type="NCBIfam" id="TIGR00556">
    <property type="entry name" value="pantethn_trn"/>
    <property type="match status" value="1"/>
</dbReference>
<keyword evidence="7 13" id="KW-0460">Magnesium</keyword>
<feature type="binding site" evidence="14">
    <location>
        <position position="373"/>
    </location>
    <ligand>
        <name>(6S)-NADPHX</name>
        <dbReference type="ChEBI" id="CHEBI:64076"/>
    </ligand>
</feature>
<dbReference type="OrthoDB" id="9806925at2"/>
<evidence type="ECO:0000313" key="17">
    <source>
        <dbReference type="Proteomes" id="UP000182135"/>
    </source>
</evidence>
<feature type="domain" description="YjeF C-terminal" evidence="15">
    <location>
        <begin position="160"/>
        <end position="430"/>
    </location>
</feature>
<comment type="similarity">
    <text evidence="13">Belongs to the P-Pant transferase superfamily. AcpS family.</text>
</comment>
<comment type="catalytic activity">
    <reaction evidence="14">
        <text>(6S)-NADPHX + ADP = AMP + phosphate + NADPH + H(+)</text>
        <dbReference type="Rhea" id="RHEA:32235"/>
        <dbReference type="ChEBI" id="CHEBI:15378"/>
        <dbReference type="ChEBI" id="CHEBI:43474"/>
        <dbReference type="ChEBI" id="CHEBI:57783"/>
        <dbReference type="ChEBI" id="CHEBI:64076"/>
        <dbReference type="ChEBI" id="CHEBI:456215"/>
        <dbReference type="ChEBI" id="CHEBI:456216"/>
        <dbReference type="EC" id="4.2.1.136"/>
    </reaction>
</comment>
<name>A0A1I2K0C9_9CLOT</name>
<dbReference type="STRING" id="1529.SAMN04487885_10427"/>
<dbReference type="Proteomes" id="UP000182135">
    <property type="component" value="Unassembled WGS sequence"/>
</dbReference>
<comment type="function">
    <text evidence="13">Transfers the 4'-phosphopantetheine moiety from coenzyme A to a Ser of acyl-carrier-protein.</text>
</comment>
<evidence type="ECO:0000256" key="3">
    <source>
        <dbReference type="ARBA" id="ARBA00022723"/>
    </source>
</evidence>
<dbReference type="GO" id="GO:0000287">
    <property type="term" value="F:magnesium ion binding"/>
    <property type="evidence" value="ECO:0007669"/>
    <property type="project" value="UniProtKB-UniRule"/>
</dbReference>
<reference evidence="16 17" key="1">
    <citation type="submission" date="2016-10" db="EMBL/GenBank/DDBJ databases">
        <authorList>
            <person name="de Groot N.N."/>
        </authorList>
    </citation>
    <scope>NUCLEOTIDE SEQUENCE [LARGE SCALE GENOMIC DNA]</scope>
    <source>
        <strain evidence="16 17">NLAE-zl-G419</strain>
    </source>
</reference>
<evidence type="ECO:0000256" key="10">
    <source>
        <dbReference type="ARBA" id="ARBA00023098"/>
    </source>
</evidence>
<keyword evidence="8 14" id="KW-0521">NADP</keyword>
<dbReference type="GO" id="GO:0005524">
    <property type="term" value="F:ATP binding"/>
    <property type="evidence" value="ECO:0007669"/>
    <property type="project" value="UniProtKB-KW"/>
</dbReference>
<evidence type="ECO:0000256" key="13">
    <source>
        <dbReference type="HAMAP-Rule" id="MF_00101"/>
    </source>
</evidence>
<keyword evidence="12 14" id="KW-0456">Lyase</keyword>
<evidence type="ECO:0000256" key="6">
    <source>
        <dbReference type="ARBA" id="ARBA00022840"/>
    </source>
</evidence>
<dbReference type="NCBIfam" id="TIGR00196">
    <property type="entry name" value="yjeF_cterm"/>
    <property type="match status" value="1"/>
</dbReference>
<dbReference type="InterPro" id="IPR017953">
    <property type="entry name" value="Carbohydrate_kinase_pred_CS"/>
</dbReference>
<sequence>MILGNGVDIIEISRIKKAMNQKGFMDKIFTYKELEYIKERNFKEETVAASFSGKEAVSKALGTGFRGFGFRDIEILRDELGKPYVVLYEGALKRAEELRYQSIKLSLSHDRERATAFAILEGCGSIKNMSTVGKCYSNRNISDIQNRSLNKNCFEEEERYEKFISSMIPIRKEDGHKGDYGRILIVAGSKGFTGAAYLSAEAALRSGGGLVTLATRKEVMDVMAVKLNEAMTSAVEDEEKFIRLIEKADTIAIGPGMDNDEFTFKVVSMVLNKAKCPVVIDADGINCLQNNLDLLKNSNCSIVITPHLGEMARITKLSIKYIEEHRREVAEEFARNYGIVVLLKGKNTIVTDGCKTFINPTGNSSMASGGMGDTLTGLISALIGQGLSTLDGTVSGAYIHGKAGDILSENMYSLLARDIIEMIPCVMKELALKNHQT</sequence>
<dbReference type="CDD" id="cd01171">
    <property type="entry name" value="YXKO-related"/>
    <property type="match status" value="1"/>
</dbReference>
<evidence type="ECO:0000256" key="7">
    <source>
        <dbReference type="ARBA" id="ARBA00022842"/>
    </source>
</evidence>
<dbReference type="AlphaFoldDB" id="A0A1I2K0C9"/>
<accession>A0A1I2K0C9</accession>
<dbReference type="Pfam" id="PF01256">
    <property type="entry name" value="Carb_kinase"/>
    <property type="match status" value="1"/>
</dbReference>
<feature type="binding site" evidence="13">
    <location>
        <position position="55"/>
    </location>
    <ligand>
        <name>Mg(2+)</name>
        <dbReference type="ChEBI" id="CHEBI:18420"/>
    </ligand>
</feature>
<dbReference type="InterPro" id="IPR002582">
    <property type="entry name" value="ACPS"/>
</dbReference>
<comment type="catalytic activity">
    <reaction evidence="13">
        <text>apo-[ACP] + CoA = holo-[ACP] + adenosine 3',5'-bisphosphate + H(+)</text>
        <dbReference type="Rhea" id="RHEA:12068"/>
        <dbReference type="Rhea" id="RHEA-COMP:9685"/>
        <dbReference type="Rhea" id="RHEA-COMP:9690"/>
        <dbReference type="ChEBI" id="CHEBI:15378"/>
        <dbReference type="ChEBI" id="CHEBI:29999"/>
        <dbReference type="ChEBI" id="CHEBI:57287"/>
        <dbReference type="ChEBI" id="CHEBI:58343"/>
        <dbReference type="ChEBI" id="CHEBI:64479"/>
        <dbReference type="EC" id="2.7.8.7"/>
    </reaction>
</comment>
<dbReference type="EMBL" id="FOOE01000004">
    <property type="protein sequence ID" value="SFF60595.1"/>
    <property type="molecule type" value="Genomic_DNA"/>
</dbReference>